<evidence type="ECO:0000256" key="1">
    <source>
        <dbReference type="SAM" id="SignalP"/>
    </source>
</evidence>
<dbReference type="AlphaFoldDB" id="A0A6A6VQN6"/>
<sequence>MRFSTTNLLFGTLPLLSLAAADDCGEGPWGAGTWMGAPRDQIGTPVCESRWKEGHVITEVKIWSGKFHLKGVQFKYSNGDTSMIHGQAEGDWTPNPNWLGWGAKDPVQRIQYWNNWNDGKGPDAMGRLEMTVGSQSREWTSDVGDVTDGDNRGISVNVESGIILGAVVKAGAWLEGMEFKMLSSQVGKATIVDLKFPETIEQWNAKKDSIETINLKEVWFKNPDTEGERKFSFKNGEIPKWSRTIENRQENVFGQGVSLTVGAEIAIPEIVTVKAETTVESHWEMTTARGLQMQQGGDAPLEFAIEGDLMPGKAVHCKATSMVGTFDSSYTAVIEIELDNGKKFTIEQPGHFNSVTWTQAVAVCDDKDISEAPADAIVAAPKTRRARRALRFQA</sequence>
<evidence type="ECO:0000313" key="2">
    <source>
        <dbReference type="EMBL" id="KAF2752136.1"/>
    </source>
</evidence>
<feature type="signal peptide" evidence="1">
    <location>
        <begin position="1"/>
        <end position="21"/>
    </location>
</feature>
<dbReference type="Proteomes" id="UP000799440">
    <property type="component" value="Unassembled WGS sequence"/>
</dbReference>
<proteinExistence type="predicted"/>
<reference evidence="2" key="1">
    <citation type="journal article" date="2020" name="Stud. Mycol.">
        <title>101 Dothideomycetes genomes: a test case for predicting lifestyles and emergence of pathogens.</title>
        <authorList>
            <person name="Haridas S."/>
            <person name="Albert R."/>
            <person name="Binder M."/>
            <person name="Bloem J."/>
            <person name="Labutti K."/>
            <person name="Salamov A."/>
            <person name="Andreopoulos B."/>
            <person name="Baker S."/>
            <person name="Barry K."/>
            <person name="Bills G."/>
            <person name="Bluhm B."/>
            <person name="Cannon C."/>
            <person name="Castanera R."/>
            <person name="Culley D."/>
            <person name="Daum C."/>
            <person name="Ezra D."/>
            <person name="Gonzalez J."/>
            <person name="Henrissat B."/>
            <person name="Kuo A."/>
            <person name="Liang C."/>
            <person name="Lipzen A."/>
            <person name="Lutzoni F."/>
            <person name="Magnuson J."/>
            <person name="Mondo S."/>
            <person name="Nolan M."/>
            <person name="Ohm R."/>
            <person name="Pangilinan J."/>
            <person name="Park H.-J."/>
            <person name="Ramirez L."/>
            <person name="Alfaro M."/>
            <person name="Sun H."/>
            <person name="Tritt A."/>
            <person name="Yoshinaga Y."/>
            <person name="Zwiers L.-H."/>
            <person name="Turgeon B."/>
            <person name="Goodwin S."/>
            <person name="Spatafora J."/>
            <person name="Crous P."/>
            <person name="Grigoriev I."/>
        </authorList>
    </citation>
    <scope>NUCLEOTIDE SEQUENCE</scope>
    <source>
        <strain evidence="2">CBS 119925</strain>
    </source>
</reference>
<organism evidence="2 3">
    <name type="scientific">Sporormia fimetaria CBS 119925</name>
    <dbReference type="NCBI Taxonomy" id="1340428"/>
    <lineage>
        <taxon>Eukaryota</taxon>
        <taxon>Fungi</taxon>
        <taxon>Dikarya</taxon>
        <taxon>Ascomycota</taxon>
        <taxon>Pezizomycotina</taxon>
        <taxon>Dothideomycetes</taxon>
        <taxon>Pleosporomycetidae</taxon>
        <taxon>Pleosporales</taxon>
        <taxon>Sporormiaceae</taxon>
        <taxon>Sporormia</taxon>
    </lineage>
</organism>
<dbReference type="Gene3D" id="2.170.15.10">
    <property type="entry name" value="Proaerolysin, chain A, domain 3"/>
    <property type="match status" value="1"/>
</dbReference>
<feature type="chain" id="PRO_5025604998" description="Jacalin-type lectin domain-containing protein" evidence="1">
    <location>
        <begin position="22"/>
        <end position="394"/>
    </location>
</feature>
<protein>
    <recommendedName>
        <fullName evidence="4">Jacalin-type lectin domain-containing protein</fullName>
    </recommendedName>
</protein>
<keyword evidence="1" id="KW-0732">Signal</keyword>
<evidence type="ECO:0008006" key="4">
    <source>
        <dbReference type="Google" id="ProtNLM"/>
    </source>
</evidence>
<keyword evidence="3" id="KW-1185">Reference proteome</keyword>
<gene>
    <name evidence="2" type="ORF">M011DRAFT_482883</name>
</gene>
<accession>A0A6A6VQN6</accession>
<dbReference type="OrthoDB" id="3758675at2759"/>
<evidence type="ECO:0000313" key="3">
    <source>
        <dbReference type="Proteomes" id="UP000799440"/>
    </source>
</evidence>
<dbReference type="EMBL" id="MU006561">
    <property type="protein sequence ID" value="KAF2752136.1"/>
    <property type="molecule type" value="Genomic_DNA"/>
</dbReference>
<name>A0A6A6VQN6_9PLEO</name>